<evidence type="ECO:0000313" key="2">
    <source>
        <dbReference type="EMBL" id="PFH61500.1"/>
    </source>
</evidence>
<gene>
    <name evidence="2" type="ORF">XA68_17157</name>
</gene>
<feature type="region of interest" description="Disordered" evidence="1">
    <location>
        <begin position="94"/>
        <end position="120"/>
    </location>
</feature>
<dbReference type="EMBL" id="LAZP02000068">
    <property type="protein sequence ID" value="PFH61500.1"/>
    <property type="molecule type" value="Genomic_DNA"/>
</dbReference>
<dbReference type="AlphaFoldDB" id="A0A2A9PKU7"/>
<accession>A0A2A9PKU7</accession>
<feature type="compositionally biased region" description="Basic residues" evidence="1">
    <location>
        <begin position="111"/>
        <end position="120"/>
    </location>
</feature>
<dbReference type="Proteomes" id="UP000037136">
    <property type="component" value="Unassembled WGS sequence"/>
</dbReference>
<evidence type="ECO:0000313" key="3">
    <source>
        <dbReference type="Proteomes" id="UP000037136"/>
    </source>
</evidence>
<reference evidence="2 3" key="2">
    <citation type="journal article" date="2017" name="Sci. Rep.">
        <title>Ant-infecting Ophiocordyceps genomes reveal a high diversity of potential behavioral manipulation genes and a possible major role for enterotoxins.</title>
        <authorList>
            <person name="de Bekker C."/>
            <person name="Ohm R.A."/>
            <person name="Evans H.C."/>
            <person name="Brachmann A."/>
            <person name="Hughes D.P."/>
        </authorList>
    </citation>
    <scope>NUCLEOTIDE SEQUENCE [LARGE SCALE GENOMIC DNA]</scope>
    <source>
        <strain evidence="2 3">SC16a</strain>
    </source>
</reference>
<keyword evidence="3" id="KW-1185">Reference proteome</keyword>
<name>A0A2A9PKU7_OPHUN</name>
<reference evidence="2 3" key="1">
    <citation type="journal article" date="2015" name="BMC Genomics">
        <title>Gene expression during zombie ant biting behavior reflects the complexity underlying fungal parasitic behavioral manipulation.</title>
        <authorList>
            <person name="de Bekker C."/>
            <person name="Ohm R.A."/>
            <person name="Loreto R.G."/>
            <person name="Sebastian A."/>
            <person name="Albert I."/>
            <person name="Merrow M."/>
            <person name="Brachmann A."/>
            <person name="Hughes D.P."/>
        </authorList>
    </citation>
    <scope>NUCLEOTIDE SEQUENCE [LARGE SCALE GENOMIC DNA]</scope>
    <source>
        <strain evidence="2 3">SC16a</strain>
    </source>
</reference>
<evidence type="ECO:0000256" key="1">
    <source>
        <dbReference type="SAM" id="MobiDB-lite"/>
    </source>
</evidence>
<proteinExistence type="predicted"/>
<comment type="caution">
    <text evidence="2">The sequence shown here is derived from an EMBL/GenBank/DDBJ whole genome shotgun (WGS) entry which is preliminary data.</text>
</comment>
<protein>
    <submittedName>
        <fullName evidence="2">Uncharacterized protein</fullName>
    </submittedName>
</protein>
<sequence length="120" mass="13116">MAVLAARGGGGGGGVGVQQPFSCTTAGLPWRFRSPANIESSPWLVKSFCRGESEPTTRATVRRGQFLFQGARLGRLLFAGQERNWFDNFLSFHDNRDRRRGAGGGDGWGKRSGRHHQANP</sequence>
<organism evidence="2 3">
    <name type="scientific">Ophiocordyceps unilateralis</name>
    <name type="common">Zombie-ant fungus</name>
    <name type="synonym">Torrubia unilateralis</name>
    <dbReference type="NCBI Taxonomy" id="268505"/>
    <lineage>
        <taxon>Eukaryota</taxon>
        <taxon>Fungi</taxon>
        <taxon>Dikarya</taxon>
        <taxon>Ascomycota</taxon>
        <taxon>Pezizomycotina</taxon>
        <taxon>Sordariomycetes</taxon>
        <taxon>Hypocreomycetidae</taxon>
        <taxon>Hypocreales</taxon>
        <taxon>Ophiocordycipitaceae</taxon>
        <taxon>Ophiocordyceps</taxon>
    </lineage>
</organism>